<sequence>MNDPYFNEVLLCGRLAGEVSTRPAVIDSAALEWRLTVDRPGGTPVVSETFPCVTHDPDLAIAATAWRPGALIEIRGALRRTIWTSSDGSRLSRVYIETDEAELLDTPPLPATDPPEALFRPPF</sequence>
<dbReference type="SUPFAM" id="SSF50249">
    <property type="entry name" value="Nucleic acid-binding proteins"/>
    <property type="match status" value="1"/>
</dbReference>
<dbReference type="EMBL" id="BAAAUV010000057">
    <property type="protein sequence ID" value="GAA3243257.1"/>
    <property type="molecule type" value="Genomic_DNA"/>
</dbReference>
<accession>A0ABP6QMW2</accession>
<dbReference type="Gene3D" id="2.40.50.140">
    <property type="entry name" value="Nucleic acid-binding proteins"/>
    <property type="match status" value="1"/>
</dbReference>
<dbReference type="RefSeq" id="WP_344840089.1">
    <property type="nucleotide sequence ID" value="NZ_BAAAUV010000057.1"/>
</dbReference>
<protein>
    <recommendedName>
        <fullName evidence="5">Single-stranded DNA-binding protein</fullName>
    </recommendedName>
</protein>
<evidence type="ECO:0008006" key="5">
    <source>
        <dbReference type="Google" id="ProtNLM"/>
    </source>
</evidence>
<name>A0ABP6QMW2_9ACTN</name>
<gene>
    <name evidence="3" type="ORF">GCM10010468_81300</name>
</gene>
<dbReference type="Pfam" id="PF00436">
    <property type="entry name" value="SSB"/>
    <property type="match status" value="1"/>
</dbReference>
<evidence type="ECO:0000313" key="3">
    <source>
        <dbReference type="EMBL" id="GAA3243257.1"/>
    </source>
</evidence>
<keyword evidence="1 2" id="KW-0238">DNA-binding</keyword>
<keyword evidence="4" id="KW-1185">Reference proteome</keyword>
<dbReference type="PROSITE" id="PS50935">
    <property type="entry name" value="SSB"/>
    <property type="match status" value="1"/>
</dbReference>
<evidence type="ECO:0000256" key="1">
    <source>
        <dbReference type="ARBA" id="ARBA00023125"/>
    </source>
</evidence>
<dbReference type="Proteomes" id="UP001501237">
    <property type="component" value="Unassembled WGS sequence"/>
</dbReference>
<dbReference type="InterPro" id="IPR000424">
    <property type="entry name" value="Primosome_PriB/ssb"/>
</dbReference>
<evidence type="ECO:0000313" key="4">
    <source>
        <dbReference type="Proteomes" id="UP001501237"/>
    </source>
</evidence>
<comment type="caution">
    <text evidence="3">The sequence shown here is derived from an EMBL/GenBank/DDBJ whole genome shotgun (WGS) entry which is preliminary data.</text>
</comment>
<organism evidence="3 4">
    <name type="scientific">Actinocorallia longicatena</name>
    <dbReference type="NCBI Taxonomy" id="111803"/>
    <lineage>
        <taxon>Bacteria</taxon>
        <taxon>Bacillati</taxon>
        <taxon>Actinomycetota</taxon>
        <taxon>Actinomycetes</taxon>
        <taxon>Streptosporangiales</taxon>
        <taxon>Thermomonosporaceae</taxon>
        <taxon>Actinocorallia</taxon>
    </lineage>
</organism>
<proteinExistence type="predicted"/>
<dbReference type="InterPro" id="IPR012340">
    <property type="entry name" value="NA-bd_OB-fold"/>
</dbReference>
<evidence type="ECO:0000256" key="2">
    <source>
        <dbReference type="PROSITE-ProRule" id="PRU00252"/>
    </source>
</evidence>
<reference evidence="4" key="1">
    <citation type="journal article" date="2019" name="Int. J. Syst. Evol. Microbiol.">
        <title>The Global Catalogue of Microorganisms (GCM) 10K type strain sequencing project: providing services to taxonomists for standard genome sequencing and annotation.</title>
        <authorList>
            <consortium name="The Broad Institute Genomics Platform"/>
            <consortium name="The Broad Institute Genome Sequencing Center for Infectious Disease"/>
            <person name="Wu L."/>
            <person name="Ma J."/>
        </authorList>
    </citation>
    <scope>NUCLEOTIDE SEQUENCE [LARGE SCALE GENOMIC DNA]</scope>
    <source>
        <strain evidence="4">JCM 9377</strain>
    </source>
</reference>